<name>A0A8C5PYG1_9ANUR</name>
<sequence>MATMIFMDQENSASTSTVLKNHLLVPSSSVKGKIVCPGKIVSTSSSGAKLPRKALGNVNQQVTTCKATPSTLQQKHLSAAKKMSEVKGISVAPNELYPDIEIENFFPYDPSDFESFDLPEDHKLGHLCLAGVGLVVQKNDLARFKELTEFHPAPMEVPSLCWESENDVCVTGSNRPLYLHCHVLQQGQQPWPSQVTELHFK</sequence>
<keyword evidence="8" id="KW-0159">Chromosome partition</keyword>
<keyword evidence="15" id="KW-1185">Reference proteome</keyword>
<proteinExistence type="inferred from homology"/>
<evidence type="ECO:0000256" key="12">
    <source>
        <dbReference type="ARBA" id="ARBA00023306"/>
    </source>
</evidence>
<dbReference type="PANTHER" id="PTHR10418:SF2">
    <property type="entry name" value="SECURIN"/>
    <property type="match status" value="1"/>
</dbReference>
<dbReference type="InterPro" id="IPR006940">
    <property type="entry name" value="Securin_separation_inhibitor"/>
</dbReference>
<evidence type="ECO:0000256" key="13">
    <source>
        <dbReference type="ARBA" id="ARBA00039185"/>
    </source>
</evidence>
<evidence type="ECO:0000256" key="8">
    <source>
        <dbReference type="ARBA" id="ARBA00022829"/>
    </source>
</evidence>
<dbReference type="Pfam" id="PF04856">
    <property type="entry name" value="Securin"/>
    <property type="match status" value="1"/>
</dbReference>
<evidence type="ECO:0000256" key="2">
    <source>
        <dbReference type="ARBA" id="ARBA00004496"/>
    </source>
</evidence>
<evidence type="ECO:0000256" key="4">
    <source>
        <dbReference type="ARBA" id="ARBA00022490"/>
    </source>
</evidence>
<dbReference type="Proteomes" id="UP000694569">
    <property type="component" value="Unplaced"/>
</dbReference>
<keyword evidence="10" id="KW-0729">SH3-binding</keyword>
<evidence type="ECO:0000256" key="5">
    <source>
        <dbReference type="ARBA" id="ARBA00022618"/>
    </source>
</evidence>
<evidence type="ECO:0000256" key="1">
    <source>
        <dbReference type="ARBA" id="ARBA00004123"/>
    </source>
</evidence>
<evidence type="ECO:0000256" key="6">
    <source>
        <dbReference type="ARBA" id="ARBA00022737"/>
    </source>
</evidence>
<keyword evidence="6" id="KW-0677">Repeat</keyword>
<evidence type="ECO:0000313" key="15">
    <source>
        <dbReference type="Proteomes" id="UP000694569"/>
    </source>
</evidence>
<dbReference type="GO" id="GO:0005634">
    <property type="term" value="C:nucleus"/>
    <property type="evidence" value="ECO:0007669"/>
    <property type="project" value="UniProtKB-SubCell"/>
</dbReference>
<dbReference type="AlphaFoldDB" id="A0A8C5PYG1"/>
<keyword evidence="12" id="KW-0131">Cell cycle</keyword>
<evidence type="ECO:0000256" key="7">
    <source>
        <dbReference type="ARBA" id="ARBA00022776"/>
    </source>
</evidence>
<evidence type="ECO:0000313" key="14">
    <source>
        <dbReference type="Ensembl" id="ENSLLEP00000029431.1"/>
    </source>
</evidence>
<reference evidence="14" key="2">
    <citation type="submission" date="2025-09" db="UniProtKB">
        <authorList>
            <consortium name="Ensembl"/>
        </authorList>
    </citation>
    <scope>IDENTIFICATION</scope>
</reference>
<dbReference type="GO" id="GO:0005737">
    <property type="term" value="C:cytoplasm"/>
    <property type="evidence" value="ECO:0007669"/>
    <property type="project" value="UniProtKB-SubCell"/>
</dbReference>
<dbReference type="GO" id="GO:0017124">
    <property type="term" value="F:SH3 domain binding"/>
    <property type="evidence" value="ECO:0007669"/>
    <property type="project" value="UniProtKB-KW"/>
</dbReference>
<comment type="similarity">
    <text evidence="3">Belongs to the securin family.</text>
</comment>
<reference evidence="14" key="1">
    <citation type="submission" date="2025-08" db="UniProtKB">
        <authorList>
            <consortium name="Ensembl"/>
        </authorList>
    </citation>
    <scope>IDENTIFICATION</scope>
</reference>
<keyword evidence="5" id="KW-0132">Cell division</keyword>
<dbReference type="GO" id="GO:0051301">
    <property type="term" value="P:cell division"/>
    <property type="evidence" value="ECO:0007669"/>
    <property type="project" value="UniProtKB-KW"/>
</dbReference>
<dbReference type="GeneTree" id="ENSGT00390000009693"/>
<keyword evidence="11" id="KW-0539">Nucleus</keyword>
<keyword evidence="7" id="KW-0498">Mitosis</keyword>
<dbReference type="OrthoDB" id="9905975at2759"/>
<evidence type="ECO:0000256" key="11">
    <source>
        <dbReference type="ARBA" id="ARBA00023242"/>
    </source>
</evidence>
<protein>
    <recommendedName>
        <fullName evidence="13">Securin</fullName>
    </recommendedName>
</protein>
<dbReference type="Ensembl" id="ENSLLET00000030569.1">
    <property type="protein sequence ID" value="ENSLLEP00000029431.1"/>
    <property type="gene ID" value="ENSLLEG00000018601.1"/>
</dbReference>
<evidence type="ECO:0000256" key="10">
    <source>
        <dbReference type="ARBA" id="ARBA00023036"/>
    </source>
</evidence>
<comment type="subcellular location">
    <subcellularLocation>
        <location evidence="2">Cytoplasm</location>
    </subcellularLocation>
    <subcellularLocation>
        <location evidence="1">Nucleus</location>
    </subcellularLocation>
</comment>
<dbReference type="PANTHER" id="PTHR10418">
    <property type="entry name" value="SECURIN-3"/>
    <property type="match status" value="1"/>
</dbReference>
<organism evidence="14 15">
    <name type="scientific">Leptobrachium leishanense</name>
    <name type="common">Leishan spiny toad</name>
    <dbReference type="NCBI Taxonomy" id="445787"/>
    <lineage>
        <taxon>Eukaryota</taxon>
        <taxon>Metazoa</taxon>
        <taxon>Chordata</taxon>
        <taxon>Craniata</taxon>
        <taxon>Vertebrata</taxon>
        <taxon>Euteleostomi</taxon>
        <taxon>Amphibia</taxon>
        <taxon>Batrachia</taxon>
        <taxon>Anura</taxon>
        <taxon>Pelobatoidea</taxon>
        <taxon>Megophryidae</taxon>
        <taxon>Leptobrachium</taxon>
    </lineage>
</organism>
<accession>A0A8C5PYG1</accession>
<keyword evidence="4" id="KW-0963">Cytoplasm</keyword>
<dbReference type="GO" id="GO:0051276">
    <property type="term" value="P:chromosome organization"/>
    <property type="evidence" value="ECO:0007669"/>
    <property type="project" value="InterPro"/>
</dbReference>
<evidence type="ECO:0000256" key="3">
    <source>
        <dbReference type="ARBA" id="ARBA00009264"/>
    </source>
</evidence>
<evidence type="ECO:0000256" key="9">
    <source>
        <dbReference type="ARBA" id="ARBA00022843"/>
    </source>
</evidence>
<keyword evidence="9" id="KW-0832">Ubl conjugation</keyword>
<dbReference type="GO" id="GO:0045143">
    <property type="term" value="P:homologous chromosome segregation"/>
    <property type="evidence" value="ECO:0007669"/>
    <property type="project" value="TreeGrafter"/>
</dbReference>